<dbReference type="PANTHER" id="PTHR13582">
    <property type="entry name" value="M-PHASE PHOSPHOPROTEIN 6"/>
    <property type="match status" value="1"/>
</dbReference>
<reference evidence="2" key="1">
    <citation type="submission" date="2020-04" db="EMBL/GenBank/DDBJ databases">
        <authorList>
            <person name="Neveu A P."/>
        </authorList>
    </citation>
    <scope>NUCLEOTIDE SEQUENCE</scope>
    <source>
        <tissue evidence="2">Whole embryo</tissue>
    </source>
</reference>
<dbReference type="InterPro" id="IPR019324">
    <property type="entry name" value="MPP6"/>
</dbReference>
<sequence length="173" mass="19855">MTQEKPTPSKLSLNLRKMKFMQRGMSESERHSLEEANSKIITNEHWELDLPPMGKNDSSYEQLDGISLCVKLKHGRMSFGGFNKAIEKLMYELNREEKTEDDATADSDASVSDEEMAERYSTLIGTVAKKFKSKNTTDNDFERKGRKLDNDVNETEVPAKVKRTNKRFLKPSE</sequence>
<proteinExistence type="evidence at transcript level"/>
<dbReference type="GO" id="GO:0000460">
    <property type="term" value="P:maturation of 5.8S rRNA"/>
    <property type="evidence" value="ECO:0007669"/>
    <property type="project" value="TreeGrafter"/>
</dbReference>
<dbReference type="EMBL" id="LR788070">
    <property type="protein sequence ID" value="CAB3263932.1"/>
    <property type="molecule type" value="mRNA"/>
</dbReference>
<dbReference type="AlphaFoldDB" id="A0A6F9DKG3"/>
<dbReference type="PANTHER" id="PTHR13582:SF0">
    <property type="entry name" value="M-PHASE PHOSPHOPROTEIN 6"/>
    <property type="match status" value="1"/>
</dbReference>
<accession>A0A6F9DKG3</accession>
<organism evidence="2">
    <name type="scientific">Phallusia mammillata</name>
    <dbReference type="NCBI Taxonomy" id="59560"/>
    <lineage>
        <taxon>Eukaryota</taxon>
        <taxon>Metazoa</taxon>
        <taxon>Chordata</taxon>
        <taxon>Tunicata</taxon>
        <taxon>Ascidiacea</taxon>
        <taxon>Phlebobranchia</taxon>
        <taxon>Ascidiidae</taxon>
        <taxon>Phallusia</taxon>
    </lineage>
</organism>
<feature type="compositionally biased region" description="Basic residues" evidence="1">
    <location>
        <begin position="160"/>
        <end position="173"/>
    </location>
</feature>
<evidence type="ECO:0000256" key="1">
    <source>
        <dbReference type="SAM" id="MobiDB-lite"/>
    </source>
</evidence>
<feature type="region of interest" description="Disordered" evidence="1">
    <location>
        <begin position="134"/>
        <end position="173"/>
    </location>
</feature>
<feature type="compositionally biased region" description="Basic and acidic residues" evidence="1">
    <location>
        <begin position="135"/>
        <end position="150"/>
    </location>
</feature>
<feature type="region of interest" description="Disordered" evidence="1">
    <location>
        <begin position="95"/>
        <end position="116"/>
    </location>
</feature>
<name>A0A6F9DKG3_9ASCI</name>
<feature type="compositionally biased region" description="Acidic residues" evidence="1">
    <location>
        <begin position="99"/>
        <end position="116"/>
    </location>
</feature>
<evidence type="ECO:0000313" key="2">
    <source>
        <dbReference type="EMBL" id="CAB3263932.1"/>
    </source>
</evidence>
<protein>
    <submittedName>
        <fullName evidence="2">M-phase phosphoprotein 6-like</fullName>
    </submittedName>
</protein>
<gene>
    <name evidence="2" type="primary">Mphosph6</name>
</gene>
<dbReference type="Pfam" id="PF10175">
    <property type="entry name" value="MPP6"/>
    <property type="match status" value="1"/>
</dbReference>